<keyword evidence="1" id="KW-1133">Transmembrane helix</keyword>
<evidence type="ECO:0000313" key="2">
    <source>
        <dbReference type="EMBL" id="KUG26076.1"/>
    </source>
</evidence>
<reference evidence="2" key="1">
    <citation type="journal article" date="2015" name="Proc. Natl. Acad. Sci. U.S.A.">
        <title>Networks of energetic and metabolic interactions define dynamics in microbial communities.</title>
        <authorList>
            <person name="Embree M."/>
            <person name="Liu J.K."/>
            <person name="Al-Bassam M.M."/>
            <person name="Zengler K."/>
        </authorList>
    </citation>
    <scope>NUCLEOTIDE SEQUENCE</scope>
</reference>
<protein>
    <submittedName>
        <fullName evidence="2">Uncharacterized protein</fullName>
    </submittedName>
</protein>
<comment type="caution">
    <text evidence="2">The sequence shown here is derived from an EMBL/GenBank/DDBJ whole genome shotgun (WGS) entry which is preliminary data.</text>
</comment>
<organism evidence="2">
    <name type="scientific">hydrocarbon metagenome</name>
    <dbReference type="NCBI Taxonomy" id="938273"/>
    <lineage>
        <taxon>unclassified sequences</taxon>
        <taxon>metagenomes</taxon>
        <taxon>ecological metagenomes</taxon>
    </lineage>
</organism>
<name>A0A0W8FZ11_9ZZZZ</name>
<dbReference type="AlphaFoldDB" id="A0A0W8FZ11"/>
<proteinExistence type="predicted"/>
<feature type="transmembrane region" description="Helical" evidence="1">
    <location>
        <begin position="81"/>
        <end position="101"/>
    </location>
</feature>
<feature type="transmembrane region" description="Helical" evidence="1">
    <location>
        <begin position="139"/>
        <end position="159"/>
    </location>
</feature>
<keyword evidence="1" id="KW-0812">Transmembrane</keyword>
<keyword evidence="1" id="KW-0472">Membrane</keyword>
<evidence type="ECO:0000256" key="1">
    <source>
        <dbReference type="SAM" id="Phobius"/>
    </source>
</evidence>
<accession>A0A0W8FZ11</accession>
<dbReference type="EMBL" id="LNQE01000540">
    <property type="protein sequence ID" value="KUG26076.1"/>
    <property type="molecule type" value="Genomic_DNA"/>
</dbReference>
<sequence length="174" mass="19882">MKELTDELINKYIDNEITVSEINQLKEYLSAHPSEVEKLKAHKLVNSVLSELEFDIAPDNITDKIMSKIKTVYSVKPHKSYFIRIIFSLFGLGFVGIYLFGLTQVSKESISGNQEIIVKFFDQLNDMIPSVNFSLSSEIFMLVISTFVLITLIATYLLINSHKVFKDNLENLSH</sequence>
<gene>
    <name evidence="2" type="ORF">ASZ90_004085</name>
</gene>